<name>A0ABX6P5F7_9BURK</name>
<accession>A0ABX6P5F7</accession>
<evidence type="ECO:0000313" key="3">
    <source>
        <dbReference type="Proteomes" id="UP000500826"/>
    </source>
</evidence>
<protein>
    <submittedName>
        <fullName evidence="2">Uncharacterized protein</fullName>
    </submittedName>
</protein>
<feature type="region of interest" description="Disordered" evidence="1">
    <location>
        <begin position="105"/>
        <end position="141"/>
    </location>
</feature>
<evidence type="ECO:0000313" key="2">
    <source>
        <dbReference type="EMBL" id="QJW84767.1"/>
    </source>
</evidence>
<keyword evidence="3" id="KW-1185">Reference proteome</keyword>
<evidence type="ECO:0000256" key="1">
    <source>
        <dbReference type="SAM" id="MobiDB-lite"/>
    </source>
</evidence>
<reference evidence="2 3" key="2">
    <citation type="submission" date="2020-05" db="EMBL/GenBank/DDBJ databases">
        <authorList>
            <person name="Khan S.A."/>
            <person name="Jeon C.O."/>
            <person name="Chun B.H."/>
        </authorList>
    </citation>
    <scope>NUCLEOTIDE SEQUENCE [LARGE SCALE GENOMIC DNA]</scope>
    <source>
        <strain evidence="2 3">H242</strain>
    </source>
</reference>
<organism evidence="2 3">
    <name type="scientific">Ramlibacter terrae</name>
    <dbReference type="NCBI Taxonomy" id="2732511"/>
    <lineage>
        <taxon>Bacteria</taxon>
        <taxon>Pseudomonadati</taxon>
        <taxon>Pseudomonadota</taxon>
        <taxon>Betaproteobacteria</taxon>
        <taxon>Burkholderiales</taxon>
        <taxon>Comamonadaceae</taxon>
        <taxon>Ramlibacter</taxon>
    </lineage>
</organism>
<sequence>MRNLPIRTSPDGPATRLGAYWNALAKGASGTGGAVLDRTAIYHKSAKGAEAIATRNAALSPKQRSMLILINGKRPISELAALGQGLGEPEHLIEQLADDGFIETASPTANAPTEPAPLMPASGPERSAGPPSRPPLGPTELAVPLPQAKRFAVRRLNDMLGPTAQDMCIRIEAARTPQEFRAAIRRTETILREVVGPQLAQQFTSDVENQRS</sequence>
<dbReference type="EMBL" id="CP053418">
    <property type="protein sequence ID" value="QJW84767.1"/>
    <property type="molecule type" value="Genomic_DNA"/>
</dbReference>
<dbReference type="Proteomes" id="UP000500826">
    <property type="component" value="Chromosome"/>
</dbReference>
<gene>
    <name evidence="2" type="ORF">HK414_17215</name>
</gene>
<proteinExistence type="predicted"/>
<reference evidence="2 3" key="1">
    <citation type="submission" date="2020-05" db="EMBL/GenBank/DDBJ databases">
        <title>Ramlibacter rhizophilus sp. nov., isolated from rhizosphere soil of national flower Mugunghwa from South Korea.</title>
        <authorList>
            <person name="Zheng-Fei Y."/>
            <person name="Huan T."/>
        </authorList>
    </citation>
    <scope>NUCLEOTIDE SEQUENCE [LARGE SCALE GENOMIC DNA]</scope>
    <source>
        <strain evidence="2 3">H242</strain>
    </source>
</reference>